<dbReference type="Proteomes" id="UP000053283">
    <property type="component" value="Unassembled WGS sequence"/>
</dbReference>
<dbReference type="PROSITE" id="PS50088">
    <property type="entry name" value="ANK_REPEAT"/>
    <property type="match status" value="2"/>
</dbReference>
<evidence type="ECO:0000313" key="2">
    <source>
        <dbReference type="EMBL" id="KFQ97280.1"/>
    </source>
</evidence>
<dbReference type="SUPFAM" id="SSF48403">
    <property type="entry name" value="Ankyrin repeat"/>
    <property type="match status" value="1"/>
</dbReference>
<organism evidence="2 3">
    <name type="scientific">Nipponia nippon</name>
    <name type="common">Crested ibis</name>
    <name type="synonym">Ibis nippon</name>
    <dbReference type="NCBI Taxonomy" id="128390"/>
    <lineage>
        <taxon>Eukaryota</taxon>
        <taxon>Metazoa</taxon>
        <taxon>Chordata</taxon>
        <taxon>Craniata</taxon>
        <taxon>Vertebrata</taxon>
        <taxon>Euteleostomi</taxon>
        <taxon>Archelosauria</taxon>
        <taxon>Archosauria</taxon>
        <taxon>Dinosauria</taxon>
        <taxon>Saurischia</taxon>
        <taxon>Theropoda</taxon>
        <taxon>Coelurosauria</taxon>
        <taxon>Aves</taxon>
        <taxon>Neognathae</taxon>
        <taxon>Neoaves</taxon>
        <taxon>Aequornithes</taxon>
        <taxon>Pelecaniformes</taxon>
        <taxon>Threskiornithidae</taxon>
        <taxon>Nipponia</taxon>
    </lineage>
</organism>
<dbReference type="InterPro" id="IPR042334">
    <property type="entry name" value="ANKRD31"/>
</dbReference>
<reference evidence="2 3" key="1">
    <citation type="submission" date="2014-04" db="EMBL/GenBank/DDBJ databases">
        <title>Genome evolution of avian class.</title>
        <authorList>
            <person name="Zhang G."/>
            <person name="Li C."/>
        </authorList>
    </citation>
    <scope>NUCLEOTIDE SEQUENCE [LARGE SCALE GENOMIC DNA]</scope>
    <source>
        <strain evidence="2">BGI_Y956</strain>
    </source>
</reference>
<feature type="repeat" description="ANK" evidence="1">
    <location>
        <begin position="26"/>
        <end position="58"/>
    </location>
</feature>
<dbReference type="InterPro" id="IPR036770">
    <property type="entry name" value="Ankyrin_rpt-contain_sf"/>
</dbReference>
<feature type="repeat" description="ANK" evidence="1">
    <location>
        <begin position="59"/>
        <end position="91"/>
    </location>
</feature>
<gene>
    <name evidence="2" type="ORF">Y956_14578</name>
</gene>
<dbReference type="STRING" id="128390.A0A091V2Q4"/>
<dbReference type="SMART" id="SM00248">
    <property type="entry name" value="ANK"/>
    <property type="match status" value="2"/>
</dbReference>
<dbReference type="Gene3D" id="1.25.40.20">
    <property type="entry name" value="Ankyrin repeat-containing domain"/>
    <property type="match status" value="1"/>
</dbReference>
<evidence type="ECO:0000313" key="3">
    <source>
        <dbReference type="Proteomes" id="UP000053283"/>
    </source>
</evidence>
<name>A0A091V2Q4_NIPNI</name>
<dbReference type="PANTHER" id="PTHR24176:SF14">
    <property type="entry name" value="ANKYRIN REPEAT DOMAIN-CONTAINING PROTEIN 31"/>
    <property type="match status" value="1"/>
</dbReference>
<accession>A0A091V2Q4</accession>
<dbReference type="PROSITE" id="PS50297">
    <property type="entry name" value="ANK_REP_REGION"/>
    <property type="match status" value="2"/>
</dbReference>
<sequence>REAFGRNSVNRVCPISLSTISRMNIYGETLLHRAVAHQDVDLVRNIIKAGGNVNVQDYAGWTALHRASVEGSYRIANELLKAGADVNARGNEQITPLQDAVKEGHYKVYCKLNTNYALGI</sequence>
<dbReference type="PANTHER" id="PTHR24176">
    <property type="entry name" value="ANKYRIN REPEAT DOMAIN-CONTAINING PROTEIN 31-RELATED"/>
    <property type="match status" value="1"/>
</dbReference>
<keyword evidence="3" id="KW-1185">Reference proteome</keyword>
<dbReference type="EMBL" id="KL410576">
    <property type="protein sequence ID" value="KFQ97280.1"/>
    <property type="molecule type" value="Genomic_DNA"/>
</dbReference>
<feature type="non-terminal residue" evidence="2">
    <location>
        <position position="1"/>
    </location>
</feature>
<protein>
    <submittedName>
        <fullName evidence="2">Putative ankyrin repeat domain-containing protein 31</fullName>
    </submittedName>
</protein>
<dbReference type="InterPro" id="IPR002110">
    <property type="entry name" value="Ankyrin_rpt"/>
</dbReference>
<dbReference type="AlphaFoldDB" id="A0A091V2Q4"/>
<evidence type="ECO:0000256" key="1">
    <source>
        <dbReference type="PROSITE-ProRule" id="PRU00023"/>
    </source>
</evidence>
<keyword evidence="1" id="KW-0040">ANK repeat</keyword>
<feature type="non-terminal residue" evidence="2">
    <location>
        <position position="120"/>
    </location>
</feature>
<dbReference type="eggNOG" id="ENOG502QS0Y">
    <property type="taxonomic scope" value="Eukaryota"/>
</dbReference>
<dbReference type="Pfam" id="PF12796">
    <property type="entry name" value="Ank_2"/>
    <property type="match status" value="1"/>
</dbReference>
<proteinExistence type="predicted"/>